<dbReference type="EMBL" id="CAXAMN010022373">
    <property type="protein sequence ID" value="CAK9068848.1"/>
    <property type="molecule type" value="Genomic_DNA"/>
</dbReference>
<sequence>MRETSNTISLVRTRLKTLRNKDVQVEASLAALPTQRKLRPLLCDLEEQFKKHAGHDQALDQKELAEIWIKAAEVKVGKVSPEEAAFIEQSTQEYFQIMDTDKSGKVTYEEFVAGMLGGNEDVGHMRQLRKHLNTKMKDDPKQLQKIGTARADQDKNGDGYVSREELEAGGLGRLRKLAMEDGTISKDEKKQMDEVQKMINEMFSNADAALPSRRAVLRCTSTKFIAKLTVKECLAGLDGMRVALSEDDKIAMQEAQGSSELMDMILSGEKKPGRKKMQQNTDADEGAAPSKAFQFMPSSFGASKAGARNIQRCMEDLLNLYRLSFPLQNIFDEHGNVKSTGVAWEDTVKRSPEFFSSYFGHAKKGDRSALIFKHLEDIKRALMEKPARKHGFFKLLSEIPKGSRMMNDNVEILLYDISKGMAAKLGPLLLGKSAEAVHTGVLVYGSEYWYGIGLNDREDSTSKTFGSPSDLFALDARGGKLFRSDPPCRKQFGEPLTNPWGIQLERSEQRPDLPVVRLGYTFVTHEEFVGWLQAEVKERYTGLHTYDLLTHSCNHFSNEVCTFLLGQGIPEKIFELQKTFLSGPIVALRPFLNRYLGGFADHQKELDENFMAKDGEVEGGATAEDLKAEMLGSGDVVLVEGVDGIHGAVLATILKEEKGKCEIKYFDPTEHRIETMFPGSASD</sequence>
<dbReference type="Pfam" id="PF13202">
    <property type="entry name" value="EF-hand_5"/>
    <property type="match status" value="2"/>
</dbReference>
<dbReference type="Proteomes" id="UP001642484">
    <property type="component" value="Unassembled WGS sequence"/>
</dbReference>
<dbReference type="SUPFAM" id="SSF47473">
    <property type="entry name" value="EF-hand"/>
    <property type="match status" value="1"/>
</dbReference>
<evidence type="ECO:0000256" key="4">
    <source>
        <dbReference type="ARBA" id="ARBA00022837"/>
    </source>
</evidence>
<dbReference type="Gene3D" id="1.10.238.10">
    <property type="entry name" value="EF-hand"/>
    <property type="match status" value="2"/>
</dbReference>
<gene>
    <name evidence="7" type="ORF">CCMP2556_LOCUS33840</name>
</gene>
<reference evidence="7 8" key="1">
    <citation type="submission" date="2024-02" db="EMBL/GenBank/DDBJ databases">
        <authorList>
            <person name="Chen Y."/>
            <person name="Shah S."/>
            <person name="Dougan E. K."/>
            <person name="Thang M."/>
            <person name="Chan C."/>
        </authorList>
    </citation>
    <scope>NUCLEOTIDE SEQUENCE [LARGE SCALE GENOMIC DNA]</scope>
</reference>
<dbReference type="Gene3D" id="3.90.1720.30">
    <property type="entry name" value="PPPDE domains"/>
    <property type="match status" value="1"/>
</dbReference>
<dbReference type="PROSITE" id="PS51858">
    <property type="entry name" value="PPPDE"/>
    <property type="match status" value="1"/>
</dbReference>
<evidence type="ECO:0000256" key="2">
    <source>
        <dbReference type="ARBA" id="ARBA00022670"/>
    </source>
</evidence>
<dbReference type="InterPro" id="IPR042266">
    <property type="entry name" value="PPPDE_sf"/>
</dbReference>
<keyword evidence="4" id="KW-0106">Calcium</keyword>
<dbReference type="PROSITE" id="PS00018">
    <property type="entry name" value="EF_HAND_1"/>
    <property type="match status" value="2"/>
</dbReference>
<evidence type="ECO:0000313" key="7">
    <source>
        <dbReference type="EMBL" id="CAK9068848.1"/>
    </source>
</evidence>
<keyword evidence="2" id="KW-0645">Protease</keyword>
<evidence type="ECO:0000256" key="1">
    <source>
        <dbReference type="ARBA" id="ARBA00008140"/>
    </source>
</evidence>
<evidence type="ECO:0008006" key="9">
    <source>
        <dbReference type="Google" id="ProtNLM"/>
    </source>
</evidence>
<protein>
    <recommendedName>
        <fullName evidence="9">Calmodulin</fullName>
    </recommendedName>
</protein>
<comment type="similarity">
    <text evidence="1">Belongs to the DeSI family.</text>
</comment>
<feature type="domain" description="PPPDE" evidence="6">
    <location>
        <begin position="408"/>
        <end position="582"/>
    </location>
</feature>
<dbReference type="PANTHER" id="PTHR12378:SF7">
    <property type="entry name" value="DESUMOYLATING ISOPEPTIDASE 1"/>
    <property type="match status" value="1"/>
</dbReference>
<dbReference type="SMART" id="SM00054">
    <property type="entry name" value="EFh"/>
    <property type="match status" value="2"/>
</dbReference>
<name>A0ABP0NYJ0_9DINO</name>
<evidence type="ECO:0000313" key="8">
    <source>
        <dbReference type="Proteomes" id="UP001642484"/>
    </source>
</evidence>
<dbReference type="InterPro" id="IPR018247">
    <property type="entry name" value="EF_Hand_1_Ca_BS"/>
</dbReference>
<dbReference type="Pfam" id="PF05903">
    <property type="entry name" value="Peptidase_C97"/>
    <property type="match status" value="1"/>
</dbReference>
<dbReference type="PANTHER" id="PTHR12378">
    <property type="entry name" value="DESUMOYLATING ISOPEPTIDASE"/>
    <property type="match status" value="1"/>
</dbReference>
<organism evidence="7 8">
    <name type="scientific">Durusdinium trenchii</name>
    <dbReference type="NCBI Taxonomy" id="1381693"/>
    <lineage>
        <taxon>Eukaryota</taxon>
        <taxon>Sar</taxon>
        <taxon>Alveolata</taxon>
        <taxon>Dinophyceae</taxon>
        <taxon>Suessiales</taxon>
        <taxon>Symbiodiniaceae</taxon>
        <taxon>Durusdinium</taxon>
    </lineage>
</organism>
<feature type="domain" description="EF-hand" evidence="5">
    <location>
        <begin position="86"/>
        <end position="121"/>
    </location>
</feature>
<evidence type="ECO:0000256" key="3">
    <source>
        <dbReference type="ARBA" id="ARBA00022801"/>
    </source>
</evidence>
<dbReference type="InterPro" id="IPR002048">
    <property type="entry name" value="EF_hand_dom"/>
</dbReference>
<dbReference type="PROSITE" id="PS50222">
    <property type="entry name" value="EF_HAND_2"/>
    <property type="match status" value="1"/>
</dbReference>
<proteinExistence type="inferred from homology"/>
<keyword evidence="3" id="KW-0378">Hydrolase</keyword>
<evidence type="ECO:0000259" key="5">
    <source>
        <dbReference type="PROSITE" id="PS50222"/>
    </source>
</evidence>
<accession>A0ABP0NYJ0</accession>
<comment type="caution">
    <text evidence="7">The sequence shown here is derived from an EMBL/GenBank/DDBJ whole genome shotgun (WGS) entry which is preliminary data.</text>
</comment>
<keyword evidence="8" id="KW-1185">Reference proteome</keyword>
<dbReference type="SMART" id="SM01179">
    <property type="entry name" value="DUF862"/>
    <property type="match status" value="1"/>
</dbReference>
<dbReference type="InterPro" id="IPR011992">
    <property type="entry name" value="EF-hand-dom_pair"/>
</dbReference>
<dbReference type="InterPro" id="IPR008580">
    <property type="entry name" value="PPPDE_dom"/>
</dbReference>
<evidence type="ECO:0000259" key="6">
    <source>
        <dbReference type="PROSITE" id="PS51858"/>
    </source>
</evidence>